<keyword evidence="1" id="KW-0472">Membrane</keyword>
<proteinExistence type="predicted"/>
<feature type="transmembrane region" description="Helical" evidence="1">
    <location>
        <begin position="425"/>
        <end position="446"/>
    </location>
</feature>
<feature type="transmembrane region" description="Helical" evidence="1">
    <location>
        <begin position="7"/>
        <end position="29"/>
    </location>
</feature>
<keyword evidence="3" id="KW-1185">Reference proteome</keyword>
<evidence type="ECO:0000256" key="1">
    <source>
        <dbReference type="SAM" id="Phobius"/>
    </source>
</evidence>
<protein>
    <submittedName>
        <fullName evidence="2">Protein CBG17004</fullName>
    </submittedName>
</protein>
<feature type="transmembrane region" description="Helical" evidence="1">
    <location>
        <begin position="148"/>
        <end position="168"/>
    </location>
</feature>
<feature type="transmembrane region" description="Helical" evidence="1">
    <location>
        <begin position="89"/>
        <end position="106"/>
    </location>
</feature>
<dbReference type="EMBL" id="HE601109">
    <property type="protein sequence ID" value="CAP34815.1"/>
    <property type="molecule type" value="Genomic_DNA"/>
</dbReference>
<organism evidence="2 3">
    <name type="scientific">Caenorhabditis briggsae</name>
    <dbReference type="NCBI Taxonomy" id="6238"/>
    <lineage>
        <taxon>Eukaryota</taxon>
        <taxon>Metazoa</taxon>
        <taxon>Ecdysozoa</taxon>
        <taxon>Nematoda</taxon>
        <taxon>Chromadorea</taxon>
        <taxon>Rhabditida</taxon>
        <taxon>Rhabditina</taxon>
        <taxon>Rhabditomorpha</taxon>
        <taxon>Rhabditoidea</taxon>
        <taxon>Rhabditidae</taxon>
        <taxon>Peloderinae</taxon>
        <taxon>Caenorhabditis</taxon>
    </lineage>
</organism>
<dbReference type="AlphaFoldDB" id="A8XQ89"/>
<feature type="transmembrane region" description="Helical" evidence="1">
    <location>
        <begin position="180"/>
        <end position="208"/>
    </location>
</feature>
<dbReference type="Proteomes" id="UP000008549">
    <property type="component" value="Unassembled WGS sequence"/>
</dbReference>
<gene>
    <name evidence="2 4" type="ORF">CBG17004</name>
    <name evidence="2" type="ORF">CBG_17004</name>
</gene>
<dbReference type="RefSeq" id="XP_002648876.1">
    <property type="nucleotide sequence ID" value="XM_002648830.1"/>
</dbReference>
<evidence type="ECO:0000313" key="2">
    <source>
        <dbReference type="EMBL" id="CAP34815.1"/>
    </source>
</evidence>
<dbReference type="InParanoid" id="A8XQ89"/>
<feature type="transmembrane region" description="Helical" evidence="1">
    <location>
        <begin position="492"/>
        <end position="510"/>
    </location>
</feature>
<evidence type="ECO:0000313" key="3">
    <source>
        <dbReference type="Proteomes" id="UP000008549"/>
    </source>
</evidence>
<accession>A8XQ89</accession>
<dbReference type="CTD" id="8590888"/>
<dbReference type="eggNOG" id="ENOG502TJ9N">
    <property type="taxonomic scope" value="Eukaryota"/>
</dbReference>
<feature type="transmembrane region" description="Helical" evidence="1">
    <location>
        <begin position="229"/>
        <end position="251"/>
    </location>
</feature>
<sequence length="512" mass="60187">MSHESESYIHFWSVTCMIIYTVMFLLYWLTRKWYESTFDEHREEWKQFQDYPIFFHGRTRIGQFYTATFILIACFFICMELTDEITARPFIIAIFIIPLAICVYFMIFHGQIHLLLIVCTIWDDFIIGKNEKLTVYEIGKKQIEKKLWIWYFHRAILIRDFILTPSIFFLDHVNLKEYHFALTITFVVAIHSIIYAFLSVLTILYIITRCWSLVFDVLPSTLNPLQAKLFYQIVTITLIQVTLFAICSFLPEFSVSKTTIEHICFYFSKVTNFDALTSSTNSIRLFEKSFPFLASDSFDIKKVKTMSDKLEIMTIAISDYRPTSHQIVDASLPELRSQRIENQVNPFLTSCFERRKRWAYLIVRKEENDLRWGVDTIRPHQHTDKTTTSSLLSPSRKRSLKTTYQKWKGLSEQPNINNVLAGTPIYYGLMICLPASLIIIITTIVFPCRIASAYKAFYQKNLEAWKKLPEFPIFSHANYIHENVYARYQNSLLISILTIICCAIHLSQTISL</sequence>
<name>A8XQ89_CAEBR</name>
<keyword evidence="1" id="KW-0812">Transmembrane</keyword>
<dbReference type="KEGG" id="cbr:CBG_17004"/>
<dbReference type="HOGENOM" id="CLU_532348_0_0_1"/>
<dbReference type="WormBase" id="CBG17004">
    <property type="protein sequence ID" value="CBP18841"/>
    <property type="gene ID" value="WBGene00036784"/>
</dbReference>
<evidence type="ECO:0000313" key="4">
    <source>
        <dbReference type="WormBase" id="CBG17004"/>
    </source>
</evidence>
<keyword evidence="1" id="KW-1133">Transmembrane helix</keyword>
<dbReference type="GeneID" id="8590888"/>
<feature type="transmembrane region" description="Helical" evidence="1">
    <location>
        <begin position="64"/>
        <end position="82"/>
    </location>
</feature>
<reference evidence="2 3" key="1">
    <citation type="journal article" date="2003" name="PLoS Biol.">
        <title>The genome sequence of Caenorhabditis briggsae: a platform for comparative genomics.</title>
        <authorList>
            <person name="Stein L.D."/>
            <person name="Bao Z."/>
            <person name="Blasiar D."/>
            <person name="Blumenthal T."/>
            <person name="Brent M.R."/>
            <person name="Chen N."/>
            <person name="Chinwalla A."/>
            <person name="Clarke L."/>
            <person name="Clee C."/>
            <person name="Coghlan A."/>
            <person name="Coulson A."/>
            <person name="D'Eustachio P."/>
            <person name="Fitch D.H."/>
            <person name="Fulton L.A."/>
            <person name="Fulton R.E."/>
            <person name="Griffiths-Jones S."/>
            <person name="Harris T.W."/>
            <person name="Hillier L.W."/>
            <person name="Kamath R."/>
            <person name="Kuwabara P.E."/>
            <person name="Mardis E.R."/>
            <person name="Marra M.A."/>
            <person name="Miner T.L."/>
            <person name="Minx P."/>
            <person name="Mullikin J.C."/>
            <person name="Plumb R.W."/>
            <person name="Rogers J."/>
            <person name="Schein J.E."/>
            <person name="Sohrmann M."/>
            <person name="Spieth J."/>
            <person name="Stajich J.E."/>
            <person name="Wei C."/>
            <person name="Willey D."/>
            <person name="Wilson R.K."/>
            <person name="Durbin R."/>
            <person name="Waterston R.H."/>
        </authorList>
    </citation>
    <scope>NUCLEOTIDE SEQUENCE [LARGE SCALE GENOMIC DNA]</scope>
    <source>
        <strain evidence="2 3">AF16</strain>
    </source>
</reference>
<reference evidence="2 3" key="2">
    <citation type="journal article" date="2011" name="PLoS Genet.">
        <title>Caenorhabditis briggsae recombinant inbred line genotypes reveal inter-strain incompatibility and the evolution of recombination.</title>
        <authorList>
            <person name="Ross J.A."/>
            <person name="Koboldt D.C."/>
            <person name="Staisch J.E."/>
            <person name="Chamberlin H.M."/>
            <person name="Gupta B.P."/>
            <person name="Miller R.D."/>
            <person name="Baird S.E."/>
            <person name="Haag E.S."/>
        </authorList>
    </citation>
    <scope>NUCLEOTIDE SEQUENCE [LARGE SCALE GENOMIC DNA]</scope>
    <source>
        <strain evidence="2 3">AF16</strain>
    </source>
</reference>